<gene>
    <name evidence="2" type="ORF">H4K34_00580</name>
</gene>
<evidence type="ECO:0000313" key="2">
    <source>
        <dbReference type="EMBL" id="QNR24365.1"/>
    </source>
</evidence>
<feature type="chain" id="PRO_5028988544" evidence="1">
    <location>
        <begin position="20"/>
        <end position="156"/>
    </location>
</feature>
<dbReference type="RefSeq" id="WP_210758892.1">
    <property type="nucleotide sequence ID" value="NZ_CP060139.1"/>
</dbReference>
<dbReference type="EMBL" id="CP060139">
    <property type="protein sequence ID" value="QNR24365.1"/>
    <property type="molecule type" value="Genomic_DNA"/>
</dbReference>
<evidence type="ECO:0000256" key="1">
    <source>
        <dbReference type="SAM" id="SignalP"/>
    </source>
</evidence>
<protein>
    <submittedName>
        <fullName evidence="2">DUF4252 domain-containing protein</fullName>
    </submittedName>
</protein>
<proteinExistence type="predicted"/>
<feature type="signal peptide" evidence="1">
    <location>
        <begin position="1"/>
        <end position="19"/>
    </location>
</feature>
<dbReference type="AlphaFoldDB" id="A0A7H0VF67"/>
<accession>A0A7H0VF67</accession>
<dbReference type="Proteomes" id="UP000516305">
    <property type="component" value="Chromosome"/>
</dbReference>
<sequence length="156" mass="17887">MKKRLTLAILSLCYFGGFAQNTDPVDAIYERYSGDKFSIAVNLDAGIFQDFDIDIDTDDLEQRISGTIRRLRFIGFDEYRPGLRSEKEIVEELLQIGYELAIVPSEYEDENSQMLIFKKKGQRLSPHLIIIINDREERKANIILLSGSIEFKSTAS</sequence>
<keyword evidence="1" id="KW-0732">Signal</keyword>
<dbReference type="KEGG" id="chyd:H4K34_00580"/>
<organism evidence="2 3">
    <name type="scientific">Croceimicrobium hydrocarbonivorans</name>
    <dbReference type="NCBI Taxonomy" id="2761580"/>
    <lineage>
        <taxon>Bacteria</taxon>
        <taxon>Pseudomonadati</taxon>
        <taxon>Bacteroidota</taxon>
        <taxon>Flavobacteriia</taxon>
        <taxon>Flavobacteriales</taxon>
        <taxon>Owenweeksiaceae</taxon>
        <taxon>Croceimicrobium</taxon>
    </lineage>
</organism>
<evidence type="ECO:0000313" key="3">
    <source>
        <dbReference type="Proteomes" id="UP000516305"/>
    </source>
</evidence>
<reference evidence="2 3" key="1">
    <citation type="submission" date="2020-08" db="EMBL/GenBank/DDBJ databases">
        <title>Croceimicrobium hydrocarbonivorans gen. nov., sp. nov., a novel marine bacterium isolated from a bacterial consortium that degrades polyethylene terephthalate.</title>
        <authorList>
            <person name="Liu R."/>
        </authorList>
    </citation>
    <scope>NUCLEOTIDE SEQUENCE [LARGE SCALE GENOMIC DNA]</scope>
    <source>
        <strain evidence="2 3">A20-9</strain>
    </source>
</reference>
<keyword evidence="3" id="KW-1185">Reference proteome</keyword>
<name>A0A7H0VF67_9FLAO</name>